<dbReference type="Proteomes" id="UP000217895">
    <property type="component" value="Chromosome"/>
</dbReference>
<organism evidence="1 2">
    <name type="scientific">Leptolyngbya boryana NIES-2135</name>
    <dbReference type="NCBI Taxonomy" id="1973484"/>
    <lineage>
        <taxon>Bacteria</taxon>
        <taxon>Bacillati</taxon>
        <taxon>Cyanobacteriota</taxon>
        <taxon>Cyanophyceae</taxon>
        <taxon>Leptolyngbyales</taxon>
        <taxon>Leptolyngbyaceae</taxon>
        <taxon>Leptolyngbya group</taxon>
        <taxon>Leptolyngbya</taxon>
    </lineage>
</organism>
<dbReference type="EMBL" id="AP018203">
    <property type="protein sequence ID" value="BAY55387.1"/>
    <property type="molecule type" value="Genomic_DNA"/>
</dbReference>
<proteinExistence type="predicted"/>
<gene>
    <name evidence="1" type="ORF">NIES2135_22100</name>
</gene>
<accession>A0A1Z4JFV4</accession>
<reference evidence="1 2" key="1">
    <citation type="submission" date="2017-06" db="EMBL/GenBank/DDBJ databases">
        <title>Genome sequencing of cyanobaciteial culture collection at National Institute for Environmental Studies (NIES).</title>
        <authorList>
            <person name="Hirose Y."/>
            <person name="Shimura Y."/>
            <person name="Fujisawa T."/>
            <person name="Nakamura Y."/>
            <person name="Kawachi M."/>
        </authorList>
    </citation>
    <scope>NUCLEOTIDE SEQUENCE [LARGE SCALE GENOMIC DNA]</scope>
    <source>
        <strain evidence="1 2">NIES-2135</strain>
    </source>
</reference>
<protein>
    <submittedName>
        <fullName evidence="1">Uncharacterized protein</fullName>
    </submittedName>
</protein>
<evidence type="ECO:0000313" key="1">
    <source>
        <dbReference type="EMBL" id="BAY55387.1"/>
    </source>
</evidence>
<evidence type="ECO:0000313" key="2">
    <source>
        <dbReference type="Proteomes" id="UP000217895"/>
    </source>
</evidence>
<name>A0A1Z4JFV4_LEPBY</name>
<keyword evidence="2" id="KW-1185">Reference proteome</keyword>
<dbReference type="AlphaFoldDB" id="A0A1Z4JFV4"/>
<sequence>MTQATDLKQVVEHRITQIIDQLQKDHPFLQDLDRTQQIREHTDELLELWQPQQILEIPQEELVSIVQDIMVMNSVAGMLNDLTPAQMQMFDEAVKRGN</sequence>